<feature type="domain" description="Glycosyltransferase 2-like" evidence="1">
    <location>
        <begin position="6"/>
        <end position="140"/>
    </location>
</feature>
<dbReference type="PANTHER" id="PTHR43685">
    <property type="entry name" value="GLYCOSYLTRANSFERASE"/>
    <property type="match status" value="1"/>
</dbReference>
<evidence type="ECO:0000313" key="3">
    <source>
        <dbReference type="Proteomes" id="UP000487350"/>
    </source>
</evidence>
<dbReference type="OrthoDB" id="433681at2"/>
<dbReference type="EMBL" id="WJBU01000005">
    <property type="protein sequence ID" value="MRD46849.1"/>
    <property type="molecule type" value="Genomic_DNA"/>
</dbReference>
<dbReference type="SUPFAM" id="SSF53448">
    <property type="entry name" value="Nucleotide-diphospho-sugar transferases"/>
    <property type="match status" value="1"/>
</dbReference>
<dbReference type="CDD" id="cd06433">
    <property type="entry name" value="GT_2_WfgS_like"/>
    <property type="match status" value="1"/>
</dbReference>
<keyword evidence="2" id="KW-0808">Transferase</keyword>
<dbReference type="AlphaFoldDB" id="A0A844B5B4"/>
<dbReference type="InterPro" id="IPR001173">
    <property type="entry name" value="Glyco_trans_2-like"/>
</dbReference>
<reference evidence="2 3" key="1">
    <citation type="submission" date="2019-11" db="EMBL/GenBank/DDBJ databases">
        <title>Caenimonas koreensis gen. nov., sp. nov., isolated from activated sludge.</title>
        <authorList>
            <person name="Seung H.R."/>
        </authorList>
    </citation>
    <scope>NUCLEOTIDE SEQUENCE [LARGE SCALE GENOMIC DNA]</scope>
    <source>
        <strain evidence="2 3">EMB320</strain>
    </source>
</reference>
<sequence>MPLHISVITAVLNRANTLGESLASVHGQSWSNVEHIVIDGGSTDGTLDVIEQYRGGIAKLTSSTDAGPYYALNKGIAYASGDVIGFMHADDMFASQHALERIAGAFEDPSVDAVYGDLVYVRKEDSSHVVRYWRAGQFERAHLTQGWMPPHPTFYVRRELYARFGDFDTRYKIAADYDHMLRLLWRAKINAAYVPEVLVRMRMGGLSNRSIFNMVSKSREDYTAMRENGIGGLQTLLLKNVTKLPQFMVRAAPVR</sequence>
<dbReference type="GO" id="GO:0016740">
    <property type="term" value="F:transferase activity"/>
    <property type="evidence" value="ECO:0007669"/>
    <property type="project" value="UniProtKB-KW"/>
</dbReference>
<dbReference type="Gene3D" id="3.90.550.10">
    <property type="entry name" value="Spore Coat Polysaccharide Biosynthesis Protein SpsA, Chain A"/>
    <property type="match status" value="1"/>
</dbReference>
<organism evidence="2 3">
    <name type="scientific">Caenimonas koreensis DSM 17982</name>
    <dbReference type="NCBI Taxonomy" id="1121255"/>
    <lineage>
        <taxon>Bacteria</taxon>
        <taxon>Pseudomonadati</taxon>
        <taxon>Pseudomonadota</taxon>
        <taxon>Betaproteobacteria</taxon>
        <taxon>Burkholderiales</taxon>
        <taxon>Comamonadaceae</taxon>
        <taxon>Caenimonas</taxon>
    </lineage>
</organism>
<dbReference type="InterPro" id="IPR029044">
    <property type="entry name" value="Nucleotide-diphossugar_trans"/>
</dbReference>
<proteinExistence type="predicted"/>
<gene>
    <name evidence="2" type="ORF">GHT07_06150</name>
</gene>
<name>A0A844B5B4_9BURK</name>
<evidence type="ECO:0000259" key="1">
    <source>
        <dbReference type="Pfam" id="PF00535"/>
    </source>
</evidence>
<evidence type="ECO:0000313" key="2">
    <source>
        <dbReference type="EMBL" id="MRD46849.1"/>
    </source>
</evidence>
<dbReference type="Pfam" id="PF00535">
    <property type="entry name" value="Glycos_transf_2"/>
    <property type="match status" value="1"/>
</dbReference>
<protein>
    <submittedName>
        <fullName evidence="2">Glycosyltransferase</fullName>
    </submittedName>
</protein>
<keyword evidence="3" id="KW-1185">Reference proteome</keyword>
<dbReference type="Proteomes" id="UP000487350">
    <property type="component" value="Unassembled WGS sequence"/>
</dbReference>
<dbReference type="PANTHER" id="PTHR43685:SF2">
    <property type="entry name" value="GLYCOSYLTRANSFERASE 2-LIKE DOMAIN-CONTAINING PROTEIN"/>
    <property type="match status" value="1"/>
</dbReference>
<dbReference type="InterPro" id="IPR050834">
    <property type="entry name" value="Glycosyltransf_2"/>
</dbReference>
<accession>A0A844B5B4</accession>
<comment type="caution">
    <text evidence="2">The sequence shown here is derived from an EMBL/GenBank/DDBJ whole genome shotgun (WGS) entry which is preliminary data.</text>
</comment>
<dbReference type="RefSeq" id="WP_153584185.1">
    <property type="nucleotide sequence ID" value="NZ_WJBU01000005.1"/>
</dbReference>